<feature type="domain" description="Tail specific protease" evidence="1">
    <location>
        <begin position="201"/>
        <end position="426"/>
    </location>
</feature>
<dbReference type="InterPro" id="IPR005151">
    <property type="entry name" value="Tail-specific_protease"/>
</dbReference>
<protein>
    <submittedName>
        <fullName evidence="2">Peptidase S41</fullName>
    </submittedName>
</protein>
<dbReference type="Gene3D" id="2.30.42.10">
    <property type="match status" value="1"/>
</dbReference>
<dbReference type="GO" id="GO:0006508">
    <property type="term" value="P:proteolysis"/>
    <property type="evidence" value="ECO:0007669"/>
    <property type="project" value="InterPro"/>
</dbReference>
<reference evidence="3" key="1">
    <citation type="submission" date="2018-03" db="EMBL/GenBank/DDBJ databases">
        <title>Gramella fulva sp. nov., isolated from a dry surface of tidal flat.</title>
        <authorList>
            <person name="Hwang S.H."/>
            <person name="Hwang W.M."/>
            <person name="Kang K."/>
            <person name="Ahn T.-Y."/>
        </authorList>
    </citation>
    <scope>NUCLEOTIDE SEQUENCE [LARGE SCALE GENOMIC DNA]</scope>
    <source>
        <strain evidence="3">SH35</strain>
    </source>
</reference>
<dbReference type="SMART" id="SM00245">
    <property type="entry name" value="TSPc"/>
    <property type="match status" value="1"/>
</dbReference>
<dbReference type="GO" id="GO:0030288">
    <property type="term" value="C:outer membrane-bounded periplasmic space"/>
    <property type="evidence" value="ECO:0007669"/>
    <property type="project" value="TreeGrafter"/>
</dbReference>
<dbReference type="PANTHER" id="PTHR32060:SF30">
    <property type="entry name" value="CARBOXY-TERMINAL PROCESSING PROTEASE CTPA"/>
    <property type="match status" value="1"/>
</dbReference>
<sequence>MKKIFALLSLFALFTACQKEEIEKTNLNGSNSSNTSTGNNLEESVDYQVKDFVWTGLNKFYLYKEDVSELTDNFFSDNSERKDFYESYNSPENMFNGLLSNSDQFSFIIDDYNKLEEMFDGISGSTGIKYGFGKISGTNNYFGFIEYILPGTSAEKAGLERGSVFTEVNGQKLTKTNLQDLLSSSSITINVGKIVDGTIQMTNREVTLTDTRYTEDPIYMAKTFKEGNHTIGYLMYNSFIDNFDEELNTTFGDFKAQGVTDLVLDLRYNGGGSVETAIDLASMITGQFEDQVFMKEQWNKDFQEYFETYKPASIINRFDTEIRTGEKINSLNLDKVYVLTSKGTASASELVINGLEPYIDVIQIGDATRGKFQASVTLYDSPDFLKENSNLNSEHTYALQPLVFKSLNADGKTDYAEGLQPDIEYIEDLENMGTLGNTSEPMLQLAINAITGGTAKSRASVIRNSNKEKIEIIGQGNMNELNYQRMYIKKVPSIQ</sequence>
<proteinExistence type="predicted"/>
<dbReference type="SUPFAM" id="SSF50156">
    <property type="entry name" value="PDZ domain-like"/>
    <property type="match status" value="1"/>
</dbReference>
<gene>
    <name evidence="2" type="ORF">C7S20_13160</name>
</gene>
<dbReference type="Gene3D" id="3.90.226.10">
    <property type="entry name" value="2-enoyl-CoA Hydratase, Chain A, domain 1"/>
    <property type="match status" value="1"/>
</dbReference>
<dbReference type="InterPro" id="IPR029045">
    <property type="entry name" value="ClpP/crotonase-like_dom_sf"/>
</dbReference>
<dbReference type="AlphaFoldDB" id="A0A2R3Z7A0"/>
<dbReference type="OrthoDB" id="7168509at2"/>
<dbReference type="GO" id="GO:0008236">
    <property type="term" value="F:serine-type peptidase activity"/>
    <property type="evidence" value="ECO:0007669"/>
    <property type="project" value="InterPro"/>
</dbReference>
<dbReference type="Proteomes" id="UP000241507">
    <property type="component" value="Chromosome"/>
</dbReference>
<dbReference type="InterPro" id="IPR041613">
    <property type="entry name" value="Pept_S41_N"/>
</dbReference>
<dbReference type="Gene3D" id="3.30.750.170">
    <property type="match status" value="1"/>
</dbReference>
<evidence type="ECO:0000313" key="2">
    <source>
        <dbReference type="EMBL" id="AVR46129.1"/>
    </source>
</evidence>
<dbReference type="SUPFAM" id="SSF52096">
    <property type="entry name" value="ClpP/crotonase"/>
    <property type="match status" value="1"/>
</dbReference>
<dbReference type="PROSITE" id="PS51257">
    <property type="entry name" value="PROKAR_LIPOPROTEIN"/>
    <property type="match status" value="1"/>
</dbReference>
<evidence type="ECO:0000313" key="3">
    <source>
        <dbReference type="Proteomes" id="UP000241507"/>
    </source>
</evidence>
<dbReference type="PANTHER" id="PTHR32060">
    <property type="entry name" value="TAIL-SPECIFIC PROTEASE"/>
    <property type="match status" value="1"/>
</dbReference>
<dbReference type="KEGG" id="grs:C7S20_13160"/>
<dbReference type="Pfam" id="PF03572">
    <property type="entry name" value="Peptidase_S41"/>
    <property type="match status" value="1"/>
</dbReference>
<name>A0A2R3Z7A0_9FLAO</name>
<dbReference type="Pfam" id="PF18294">
    <property type="entry name" value="Pept_S41_N"/>
    <property type="match status" value="1"/>
</dbReference>
<accession>A0A2R3Z7A0</accession>
<dbReference type="InterPro" id="IPR036034">
    <property type="entry name" value="PDZ_sf"/>
</dbReference>
<dbReference type="GO" id="GO:0004175">
    <property type="term" value="F:endopeptidase activity"/>
    <property type="evidence" value="ECO:0007669"/>
    <property type="project" value="TreeGrafter"/>
</dbReference>
<dbReference type="GO" id="GO:0007165">
    <property type="term" value="P:signal transduction"/>
    <property type="evidence" value="ECO:0007669"/>
    <property type="project" value="TreeGrafter"/>
</dbReference>
<evidence type="ECO:0000259" key="1">
    <source>
        <dbReference type="SMART" id="SM00245"/>
    </source>
</evidence>
<dbReference type="RefSeq" id="WP_107012903.1">
    <property type="nucleotide sequence ID" value="NZ_CP028136.1"/>
</dbReference>
<keyword evidence="3" id="KW-1185">Reference proteome</keyword>
<dbReference type="EMBL" id="CP028136">
    <property type="protein sequence ID" value="AVR46129.1"/>
    <property type="molecule type" value="Genomic_DNA"/>
</dbReference>
<dbReference type="CDD" id="cd07561">
    <property type="entry name" value="Peptidase_S41_CPP_like"/>
    <property type="match status" value="1"/>
</dbReference>
<dbReference type="InterPro" id="IPR041489">
    <property type="entry name" value="PDZ_6"/>
</dbReference>
<dbReference type="Pfam" id="PF17820">
    <property type="entry name" value="PDZ_6"/>
    <property type="match status" value="1"/>
</dbReference>
<organism evidence="2 3">
    <name type="scientific">Christiangramia fulva</name>
    <dbReference type="NCBI Taxonomy" id="2126553"/>
    <lineage>
        <taxon>Bacteria</taxon>
        <taxon>Pseudomonadati</taxon>
        <taxon>Bacteroidota</taxon>
        <taxon>Flavobacteriia</taxon>
        <taxon>Flavobacteriales</taxon>
        <taxon>Flavobacteriaceae</taxon>
        <taxon>Christiangramia</taxon>
    </lineage>
</organism>